<keyword evidence="3" id="KW-0520">NAD</keyword>
<feature type="domain" description="UDP-glucose/GDP-mannose dehydrogenase C-terminal" evidence="5">
    <location>
        <begin position="321"/>
        <end position="418"/>
    </location>
</feature>
<dbReference type="InterPro" id="IPR014026">
    <property type="entry name" value="UDP-Glc/GDP-Man_DH_dimer"/>
</dbReference>
<evidence type="ECO:0000313" key="6">
    <source>
        <dbReference type="EMBL" id="GGN57049.1"/>
    </source>
</evidence>
<dbReference type="GO" id="GO:0000271">
    <property type="term" value="P:polysaccharide biosynthetic process"/>
    <property type="evidence" value="ECO:0007669"/>
    <property type="project" value="InterPro"/>
</dbReference>
<protein>
    <submittedName>
        <fullName evidence="6">NDP-sugar dehydrogenase</fullName>
    </submittedName>
</protein>
<proteinExistence type="inferred from homology"/>
<dbReference type="InterPro" id="IPR028359">
    <property type="entry name" value="UDP_ManNAc/GlcNAc_DH"/>
</dbReference>
<keyword evidence="7" id="KW-1185">Reference proteome</keyword>
<comment type="caution">
    <text evidence="6">The sequence shown here is derived from an EMBL/GenBank/DDBJ whole genome shotgun (WGS) entry which is preliminary data.</text>
</comment>
<dbReference type="SUPFAM" id="SSF48179">
    <property type="entry name" value="6-phosphogluconate dehydrogenase C-terminal domain-like"/>
    <property type="match status" value="1"/>
</dbReference>
<dbReference type="PIRSF" id="PIRSF000124">
    <property type="entry name" value="UDPglc_GDPman_dh"/>
    <property type="match status" value="1"/>
</dbReference>
<reference evidence="6" key="2">
    <citation type="submission" date="2020-09" db="EMBL/GenBank/DDBJ databases">
        <authorList>
            <person name="Sun Q."/>
            <person name="Ohkuma M."/>
        </authorList>
    </citation>
    <scope>NUCLEOTIDE SEQUENCE</scope>
    <source>
        <strain evidence="6">JCM 17251</strain>
    </source>
</reference>
<dbReference type="Proteomes" id="UP000624041">
    <property type="component" value="Unassembled WGS sequence"/>
</dbReference>
<dbReference type="InterPro" id="IPR008927">
    <property type="entry name" value="6-PGluconate_DH-like_C_sf"/>
</dbReference>
<accession>A0A917XYI2</accession>
<sequence>MADYSSLPTDSVAVIGLGKIGLTLAAVFANNGFNVHGADINEDVVSSINQGISHIKNEPGLEKLVSEAHNSKTLSATKRTAEAVQQSNIIIVIVPVLIDDDNRIDYRFIDQAVLDIAKGLKKGSLIIFETTLAPGDTRNRFGTKIEEVSGLKMGEDFHLAYSPERVYSNRIIRDLQSYPKIVGGLDERSLTLAKQFYTKSLGCELIDVSTLETAEFSKVAECVYRDVNIALANELAMFADEKNVDINEVITVSNSQPYSHIHHPGIGVGGHCIPIYPYFFINKGLTSGLTPLARTINDQMADYSLAKMEEELGTFQDKNILILGLSYRENVKEPTKSTALMLIDKLKRAKANILVHDPQFTTSEIERYAVLPLQLSDSVIEEIDAIIIQAFHKEYENLDFAAFTNCKLVLDGRNKVKEEEIKKLNMTYIGIGNGRGDSNEGRNNAADSNG</sequence>
<evidence type="ECO:0000256" key="3">
    <source>
        <dbReference type="ARBA" id="ARBA00023027"/>
    </source>
</evidence>
<organism evidence="6 7">
    <name type="scientific">Oceanobacillus indicireducens</name>
    <dbReference type="NCBI Taxonomy" id="1004261"/>
    <lineage>
        <taxon>Bacteria</taxon>
        <taxon>Bacillati</taxon>
        <taxon>Bacillota</taxon>
        <taxon>Bacilli</taxon>
        <taxon>Bacillales</taxon>
        <taxon>Bacillaceae</taxon>
        <taxon>Oceanobacillus</taxon>
    </lineage>
</organism>
<dbReference type="InterPro" id="IPR001732">
    <property type="entry name" value="UDP-Glc/GDP-Man_DH_N"/>
</dbReference>
<dbReference type="SUPFAM" id="SSF51735">
    <property type="entry name" value="NAD(P)-binding Rossmann-fold domains"/>
    <property type="match status" value="1"/>
</dbReference>
<dbReference type="PIRSF" id="PIRSF500136">
    <property type="entry name" value="UDP_ManNAc_DH"/>
    <property type="match status" value="1"/>
</dbReference>
<comment type="similarity">
    <text evidence="1 4">Belongs to the UDP-glucose/GDP-mannose dehydrogenase family.</text>
</comment>
<dbReference type="GO" id="GO:0051287">
    <property type="term" value="F:NAD binding"/>
    <property type="evidence" value="ECO:0007669"/>
    <property type="project" value="InterPro"/>
</dbReference>
<dbReference type="Pfam" id="PF00984">
    <property type="entry name" value="UDPG_MGDP_dh"/>
    <property type="match status" value="1"/>
</dbReference>
<evidence type="ECO:0000259" key="5">
    <source>
        <dbReference type="SMART" id="SM00984"/>
    </source>
</evidence>
<dbReference type="SUPFAM" id="SSF52413">
    <property type="entry name" value="UDP-glucose/GDP-mannose dehydrogenase C-terminal domain"/>
    <property type="match status" value="1"/>
</dbReference>
<keyword evidence="2" id="KW-0560">Oxidoreductase</keyword>
<dbReference type="RefSeq" id="WP_188856855.1">
    <property type="nucleotide sequence ID" value="NZ_BMOS01000010.1"/>
</dbReference>
<dbReference type="Gene3D" id="3.40.50.720">
    <property type="entry name" value="NAD(P)-binding Rossmann-like Domain"/>
    <property type="match status" value="2"/>
</dbReference>
<evidence type="ECO:0000256" key="1">
    <source>
        <dbReference type="ARBA" id="ARBA00006601"/>
    </source>
</evidence>
<dbReference type="Pfam" id="PF03720">
    <property type="entry name" value="UDPG_MGDP_dh_C"/>
    <property type="match status" value="1"/>
</dbReference>
<dbReference type="AlphaFoldDB" id="A0A917XYI2"/>
<dbReference type="InterPro" id="IPR017476">
    <property type="entry name" value="UDP-Glc/GDP-Man"/>
</dbReference>
<dbReference type="InterPro" id="IPR014027">
    <property type="entry name" value="UDP-Glc/GDP-Man_DH_C"/>
</dbReference>
<dbReference type="EMBL" id="BMOS01000010">
    <property type="protein sequence ID" value="GGN57049.1"/>
    <property type="molecule type" value="Genomic_DNA"/>
</dbReference>
<dbReference type="GO" id="GO:0016628">
    <property type="term" value="F:oxidoreductase activity, acting on the CH-CH group of donors, NAD or NADP as acceptor"/>
    <property type="evidence" value="ECO:0007669"/>
    <property type="project" value="InterPro"/>
</dbReference>
<dbReference type="SMART" id="SM00984">
    <property type="entry name" value="UDPG_MGDP_dh_C"/>
    <property type="match status" value="1"/>
</dbReference>
<dbReference type="GO" id="GO:0016616">
    <property type="term" value="F:oxidoreductase activity, acting on the CH-OH group of donors, NAD or NADP as acceptor"/>
    <property type="evidence" value="ECO:0007669"/>
    <property type="project" value="InterPro"/>
</dbReference>
<name>A0A917XYI2_9BACI</name>
<dbReference type="PANTHER" id="PTHR43491">
    <property type="entry name" value="UDP-N-ACETYL-D-MANNOSAMINE DEHYDROGENASE"/>
    <property type="match status" value="1"/>
</dbReference>
<evidence type="ECO:0000256" key="2">
    <source>
        <dbReference type="ARBA" id="ARBA00023002"/>
    </source>
</evidence>
<gene>
    <name evidence="6" type="ORF">GCM10007971_17650</name>
</gene>
<dbReference type="InterPro" id="IPR036220">
    <property type="entry name" value="UDP-Glc/GDP-Man_DH_C_sf"/>
</dbReference>
<dbReference type="Pfam" id="PF03721">
    <property type="entry name" value="UDPG_MGDP_dh_N"/>
    <property type="match status" value="1"/>
</dbReference>
<dbReference type="PANTHER" id="PTHR43491:SF2">
    <property type="entry name" value="UDP-N-ACETYL-D-MANNOSAMINE DEHYDROGENASE"/>
    <property type="match status" value="1"/>
</dbReference>
<reference evidence="6" key="1">
    <citation type="journal article" date="2014" name="Int. J. Syst. Evol. Microbiol.">
        <title>Complete genome sequence of Corynebacterium casei LMG S-19264T (=DSM 44701T), isolated from a smear-ripened cheese.</title>
        <authorList>
            <consortium name="US DOE Joint Genome Institute (JGI-PGF)"/>
            <person name="Walter F."/>
            <person name="Albersmeier A."/>
            <person name="Kalinowski J."/>
            <person name="Ruckert C."/>
        </authorList>
    </citation>
    <scope>NUCLEOTIDE SEQUENCE</scope>
    <source>
        <strain evidence="6">JCM 17251</strain>
    </source>
</reference>
<dbReference type="InterPro" id="IPR036291">
    <property type="entry name" value="NAD(P)-bd_dom_sf"/>
</dbReference>
<evidence type="ECO:0000256" key="4">
    <source>
        <dbReference type="PIRNR" id="PIRNR000124"/>
    </source>
</evidence>
<dbReference type="NCBIfam" id="TIGR03026">
    <property type="entry name" value="NDP-sugDHase"/>
    <property type="match status" value="1"/>
</dbReference>
<evidence type="ECO:0000313" key="7">
    <source>
        <dbReference type="Proteomes" id="UP000624041"/>
    </source>
</evidence>